<protein>
    <recommendedName>
        <fullName evidence="4">SMP-30/Gluconolactonase/LRE-like region domain-containing protein</fullName>
    </recommendedName>
</protein>
<accession>A0A423VZH3</accession>
<dbReference type="Gene3D" id="2.120.10.30">
    <property type="entry name" value="TolB, C-terminal domain"/>
    <property type="match status" value="2"/>
</dbReference>
<proteinExistence type="predicted"/>
<dbReference type="AlphaFoldDB" id="A0A423VZH3"/>
<feature type="compositionally biased region" description="Acidic residues" evidence="1">
    <location>
        <begin position="217"/>
        <end position="233"/>
    </location>
</feature>
<comment type="caution">
    <text evidence="2">The sequence shown here is derived from an EMBL/GenBank/DDBJ whole genome shotgun (WGS) entry which is preliminary data.</text>
</comment>
<organism evidence="2 3">
    <name type="scientific">Cytospora schulzeri</name>
    <dbReference type="NCBI Taxonomy" id="448051"/>
    <lineage>
        <taxon>Eukaryota</taxon>
        <taxon>Fungi</taxon>
        <taxon>Dikarya</taxon>
        <taxon>Ascomycota</taxon>
        <taxon>Pezizomycotina</taxon>
        <taxon>Sordariomycetes</taxon>
        <taxon>Sordariomycetidae</taxon>
        <taxon>Diaporthales</taxon>
        <taxon>Cytosporaceae</taxon>
        <taxon>Cytospora</taxon>
    </lineage>
</organism>
<evidence type="ECO:0000256" key="1">
    <source>
        <dbReference type="SAM" id="MobiDB-lite"/>
    </source>
</evidence>
<dbReference type="STRING" id="356882.A0A423VZH3"/>
<dbReference type="SUPFAM" id="SSF63829">
    <property type="entry name" value="Calcium-dependent phosphotriesterase"/>
    <property type="match status" value="1"/>
</dbReference>
<sequence length="791" mass="86804">MDRIYLRGIQGTYKVELAQFSEHGFKYKMMLIWDYDRIWGSFDFGTIKGMLMIDHGPDKEPPEYHRSDEDEAAEGNVDEPNPFYFDFTWRGHTTIMPDSEEPDALINNPSITKGKIKLTGRTISGYFEGMPVRIKQFKFEGTPLFGPRRVPRSLSSFIDEWNDMAVFEDDVTVSLPPSNLSRRRSEESDGPDGGSSSSKRQRIAYSGSSDDSFHEGDELDSDRDDENNQENEDGWEEACQRLTGIFKIQSAEIEGEWPDKASHVSLRLHVDQEGGKIWGSFDMGICEGYLLGESIDDIEFGRPVAFTYRGREVDTGTSVRGSGNVTLANDKFSISGFFRGIGNEDRTWDGLSAYLWLTGSEVDIRQAGIMISIFRKIQSVATIAYASRPATPLAPRASFHVATGFDTYCTNLLPYDQDGDSLTFMASCATSGAHYMGTTLSTSTINLNECLANDDGVISGRAHGGALGSCTCDFGTHVCGTKAGCSTTTTKCICKANDGTEHINNFDISKFLGVGYDSEDHLMSGTSSSFFVYEDPARGLFGSFPTLEILHENQDYPFAHEAGVFIAADNTLFITSNQYADPATGKKKIQISKVTLDRQNGKTTAEVEEIYPDGVPMGNGGVNYSDGVLFCAQGGPDPSTQAGGLVYMEPHPPYRTRSLISSFHGRLFNSVNDVVVHSDGSIWFTDPIYGYVFDLAYYSGQPFLVNRRLFAMADTGIPDGIKCDVNGNVYSGCGDGVSIWSPGGVLLGKILVDGGAANFCFGKEGEMFILNEHKLWRAQLNTSTKGALLGI</sequence>
<dbReference type="OrthoDB" id="423498at2759"/>
<dbReference type="PANTHER" id="PTHR47064">
    <property type="entry name" value="PUTATIVE (AFU_ORTHOLOGUE AFUA_1G08990)-RELATED"/>
    <property type="match status" value="1"/>
</dbReference>
<dbReference type="Proteomes" id="UP000283895">
    <property type="component" value="Unassembled WGS sequence"/>
</dbReference>
<evidence type="ECO:0008006" key="4">
    <source>
        <dbReference type="Google" id="ProtNLM"/>
    </source>
</evidence>
<keyword evidence="3" id="KW-1185">Reference proteome</keyword>
<gene>
    <name evidence="2" type="ORF">VMCG_07804</name>
</gene>
<feature type="compositionally biased region" description="Basic and acidic residues" evidence="1">
    <location>
        <begin position="58"/>
        <end position="68"/>
    </location>
</feature>
<dbReference type="InterPro" id="IPR052988">
    <property type="entry name" value="Oryzine_lactonohydrolase"/>
</dbReference>
<dbReference type="Gene3D" id="2.30.60.10">
    <property type="entry name" value="Cyanovirin-N"/>
    <property type="match status" value="1"/>
</dbReference>
<reference evidence="2 3" key="1">
    <citation type="submission" date="2015-09" db="EMBL/GenBank/DDBJ databases">
        <title>Host preference determinants of Valsa canker pathogens revealed by comparative genomics.</title>
        <authorList>
            <person name="Yin Z."/>
            <person name="Huang L."/>
        </authorList>
    </citation>
    <scope>NUCLEOTIDE SEQUENCE [LARGE SCALE GENOMIC DNA]</scope>
    <source>
        <strain evidence="2 3">03-1</strain>
    </source>
</reference>
<dbReference type="InterPro" id="IPR011042">
    <property type="entry name" value="6-blade_b-propeller_TolB-like"/>
</dbReference>
<feature type="region of interest" description="Disordered" evidence="1">
    <location>
        <begin position="58"/>
        <end position="77"/>
    </location>
</feature>
<evidence type="ECO:0000313" key="2">
    <source>
        <dbReference type="EMBL" id="ROV96503.1"/>
    </source>
</evidence>
<dbReference type="InterPro" id="IPR036673">
    <property type="entry name" value="Cyanovirin-N_sf"/>
</dbReference>
<dbReference type="PANTHER" id="PTHR47064:SF2">
    <property type="entry name" value="SMP-30_GLUCONOLACTONASE_LRE-LIKE REGION DOMAIN-CONTAINING PROTEIN-RELATED"/>
    <property type="match status" value="1"/>
</dbReference>
<dbReference type="EMBL" id="LKEA01000032">
    <property type="protein sequence ID" value="ROV96503.1"/>
    <property type="molecule type" value="Genomic_DNA"/>
</dbReference>
<feature type="region of interest" description="Disordered" evidence="1">
    <location>
        <begin position="175"/>
        <end position="233"/>
    </location>
</feature>
<name>A0A423VZH3_9PEZI</name>
<evidence type="ECO:0000313" key="3">
    <source>
        <dbReference type="Proteomes" id="UP000283895"/>
    </source>
</evidence>